<reference evidence="4" key="1">
    <citation type="journal article" date="2019" name="Int. J. Syst. Evol. Microbiol.">
        <title>The Global Catalogue of Microorganisms (GCM) 10K type strain sequencing project: providing services to taxonomists for standard genome sequencing and annotation.</title>
        <authorList>
            <consortium name="The Broad Institute Genomics Platform"/>
            <consortium name="The Broad Institute Genome Sequencing Center for Infectious Disease"/>
            <person name="Wu L."/>
            <person name="Ma J."/>
        </authorList>
    </citation>
    <scope>NUCLEOTIDE SEQUENCE [LARGE SCALE GENOMIC DNA]</scope>
    <source>
        <strain evidence="4">CGMCC 4.7275</strain>
    </source>
</reference>
<evidence type="ECO:0000256" key="2">
    <source>
        <dbReference type="SAM" id="MobiDB-lite"/>
    </source>
</evidence>
<dbReference type="Gene3D" id="2.130.10.10">
    <property type="entry name" value="YVTN repeat-like/Quinoprotein amine dehydrogenase"/>
    <property type="match status" value="1"/>
</dbReference>
<dbReference type="SUPFAM" id="SSF51004">
    <property type="entry name" value="C-terminal (heme d1) domain of cytochrome cd1-nitrite reductase"/>
    <property type="match status" value="1"/>
</dbReference>
<feature type="region of interest" description="Disordered" evidence="2">
    <location>
        <begin position="1"/>
        <end position="56"/>
    </location>
</feature>
<dbReference type="EMBL" id="BMMV01000024">
    <property type="protein sequence ID" value="GGK19541.1"/>
    <property type="molecule type" value="Genomic_DNA"/>
</dbReference>
<evidence type="ECO:0000313" key="3">
    <source>
        <dbReference type="EMBL" id="GGK19541.1"/>
    </source>
</evidence>
<gene>
    <name evidence="3" type="ORF">GCM10011583_59280</name>
</gene>
<accession>A0ABQ2EPM1</accession>
<dbReference type="PANTHER" id="PTHR30344">
    <property type="entry name" value="6-PHOSPHOGLUCONOLACTONASE-RELATED"/>
    <property type="match status" value="1"/>
</dbReference>
<dbReference type="InterPro" id="IPR011048">
    <property type="entry name" value="Haem_d1_sf"/>
</dbReference>
<sequence length="447" mass="45369">MPTGAGWRKGVCHNTGKHSPHESHEVPGMRSDRTGTETATATGESDPAAKPADGPSRRRIVSILAAAVATVSVPAATATANQPPGRTAARPATATATRPRRSLATGPLFIGTYTSSGGPGIGLASYDTVTGQITATGTLQGVGDPSYLAVHPDGTTLYAVNERQDGGVTAIALGEDGSHTVLGTRSTGGSSPCHLSVHPGGRWLLSANYGSGSVAVHPIEASGALGERTDLVTHSEPAPGPGQNGPHAHQIVTAPDGGHVLAVDLGTDSVYTYRLDETAGTLSQVAYATLPAGAGPRHLVFHPSSQFAYLANELNNTIAVCGYDKDSGTLTPGEPLPTGAGGAGSSFPSQPVITANGAFVFLANRGHNSLSRFAVEENGAGLRLLDTVPVGGDYPRQLALSPDGTLLFAANQRSNAVSVFHVDQESGQLAAAGDPFRSPVAVCVLPL</sequence>
<dbReference type="PANTHER" id="PTHR30344:SF1">
    <property type="entry name" value="6-PHOSPHOGLUCONOLACTONASE"/>
    <property type="match status" value="1"/>
</dbReference>
<dbReference type="InterPro" id="IPR019405">
    <property type="entry name" value="Lactonase_7-beta_prop"/>
</dbReference>
<feature type="region of interest" description="Disordered" evidence="2">
    <location>
        <begin position="77"/>
        <end position="101"/>
    </location>
</feature>
<protein>
    <recommendedName>
        <fullName evidence="5">Lactonase family protein</fullName>
    </recommendedName>
</protein>
<evidence type="ECO:0008006" key="5">
    <source>
        <dbReference type="Google" id="ProtNLM"/>
    </source>
</evidence>
<evidence type="ECO:0000256" key="1">
    <source>
        <dbReference type="ARBA" id="ARBA00005564"/>
    </source>
</evidence>
<dbReference type="InterPro" id="IPR015943">
    <property type="entry name" value="WD40/YVTN_repeat-like_dom_sf"/>
</dbReference>
<organism evidence="3 4">
    <name type="scientific">Streptomyces camponoticapitis</name>
    <dbReference type="NCBI Taxonomy" id="1616125"/>
    <lineage>
        <taxon>Bacteria</taxon>
        <taxon>Bacillati</taxon>
        <taxon>Actinomycetota</taxon>
        <taxon>Actinomycetes</taxon>
        <taxon>Kitasatosporales</taxon>
        <taxon>Streptomycetaceae</taxon>
        <taxon>Streptomyces</taxon>
    </lineage>
</organism>
<proteinExistence type="inferred from homology"/>
<keyword evidence="4" id="KW-1185">Reference proteome</keyword>
<comment type="caution">
    <text evidence="3">The sequence shown here is derived from an EMBL/GenBank/DDBJ whole genome shotgun (WGS) entry which is preliminary data.</text>
</comment>
<feature type="compositionally biased region" description="Basic and acidic residues" evidence="2">
    <location>
        <begin position="19"/>
        <end position="35"/>
    </location>
</feature>
<dbReference type="InterPro" id="IPR050282">
    <property type="entry name" value="Cycloisomerase_2"/>
</dbReference>
<comment type="similarity">
    <text evidence="1">Belongs to the cycloisomerase 2 family.</text>
</comment>
<dbReference type="Pfam" id="PF10282">
    <property type="entry name" value="Lactonase"/>
    <property type="match status" value="1"/>
</dbReference>
<feature type="compositionally biased region" description="Low complexity" evidence="2">
    <location>
        <begin position="77"/>
        <end position="97"/>
    </location>
</feature>
<name>A0ABQ2EPM1_9ACTN</name>
<dbReference type="Proteomes" id="UP000660265">
    <property type="component" value="Unassembled WGS sequence"/>
</dbReference>
<evidence type="ECO:0000313" key="4">
    <source>
        <dbReference type="Proteomes" id="UP000660265"/>
    </source>
</evidence>